<dbReference type="Gene3D" id="3.40.50.720">
    <property type="entry name" value="NAD(P)-binding Rossmann-like Domain"/>
    <property type="match status" value="1"/>
</dbReference>
<dbReference type="SUPFAM" id="SSF51735">
    <property type="entry name" value="NAD(P)-binding Rossmann-fold domains"/>
    <property type="match status" value="1"/>
</dbReference>
<protein>
    <submittedName>
        <fullName evidence="1">Uncharacterized protein</fullName>
    </submittedName>
</protein>
<evidence type="ECO:0000313" key="1">
    <source>
        <dbReference type="EMBL" id="THG93230.1"/>
    </source>
</evidence>
<evidence type="ECO:0000313" key="2">
    <source>
        <dbReference type="Proteomes" id="UP000309038"/>
    </source>
</evidence>
<comment type="caution">
    <text evidence="1">The sequence shown here is derived from an EMBL/GenBank/DDBJ whole genome shotgun (WGS) entry which is preliminary data.</text>
</comment>
<name>A0A4S4K750_9APHY</name>
<dbReference type="Proteomes" id="UP000309038">
    <property type="component" value="Unassembled WGS sequence"/>
</dbReference>
<reference evidence="1 2" key="1">
    <citation type="submission" date="2019-02" db="EMBL/GenBank/DDBJ databases">
        <title>Genome sequencing of the rare red list fungi Phlebia centrifuga.</title>
        <authorList>
            <person name="Buettner E."/>
            <person name="Kellner H."/>
        </authorList>
    </citation>
    <scope>NUCLEOTIDE SEQUENCE [LARGE SCALE GENOMIC DNA]</scope>
    <source>
        <strain evidence="1 2">DSM 108282</strain>
    </source>
</reference>
<dbReference type="InterPro" id="IPR036291">
    <property type="entry name" value="NAD(P)-bd_dom_sf"/>
</dbReference>
<gene>
    <name evidence="1" type="ORF">EW026_g7951</name>
</gene>
<dbReference type="AlphaFoldDB" id="A0A4S4K750"/>
<dbReference type="EMBL" id="SGPJ01000728">
    <property type="protein sequence ID" value="THG93230.1"/>
    <property type="molecule type" value="Genomic_DNA"/>
</dbReference>
<feature type="non-terminal residue" evidence="1">
    <location>
        <position position="1"/>
    </location>
</feature>
<accession>A0A4S4K750</accession>
<keyword evidence="2" id="KW-1185">Reference proteome</keyword>
<sequence length="118" mass="13265">FLQDVAVPEKLNSSNLDWWDAVVKGKKDDAFLANMGLEWIDVRDLALAHILSLQKEAAGGNRFIVSSGVFKWQDFVNIARTVDSKLPAARRDLGIKYITLEEGTKDMLAQFKEKGWIA</sequence>
<organism evidence="1 2">
    <name type="scientific">Hermanssonia centrifuga</name>
    <dbReference type="NCBI Taxonomy" id="98765"/>
    <lineage>
        <taxon>Eukaryota</taxon>
        <taxon>Fungi</taxon>
        <taxon>Dikarya</taxon>
        <taxon>Basidiomycota</taxon>
        <taxon>Agaricomycotina</taxon>
        <taxon>Agaricomycetes</taxon>
        <taxon>Polyporales</taxon>
        <taxon>Meruliaceae</taxon>
        <taxon>Hermanssonia</taxon>
    </lineage>
</organism>
<proteinExistence type="predicted"/>